<feature type="signal peptide" evidence="1">
    <location>
        <begin position="1"/>
        <end position="20"/>
    </location>
</feature>
<accession>A0AAW1U213</accession>
<dbReference type="AlphaFoldDB" id="A0AAW1U213"/>
<protein>
    <submittedName>
        <fullName evidence="2">Uncharacterized protein</fullName>
    </submittedName>
</protein>
<gene>
    <name evidence="2" type="ORF">WA026_005752</name>
</gene>
<dbReference type="Proteomes" id="UP001431783">
    <property type="component" value="Unassembled WGS sequence"/>
</dbReference>
<proteinExistence type="predicted"/>
<sequence length="216" mass="24967">MVSYLICFIFIFSSINKVYTLNRTFQNIEQFSDALQESVLFKVQQDRYYVKKSITAFIRVLENIVLSFFGFSVSAIRSLERDTIREMNKMIGNTQITEEIMICIRSLENLLIFIFEKALSDWSCLEFSFYHLFESVFKAFNKLIKMVGAPGEGCSTNVICYIEYILFKVATTPKDIVSIPMAFISFLGEVKKCQRDISEIKIPVAAVAKNMKYCLK</sequence>
<keyword evidence="1" id="KW-0732">Signal</keyword>
<reference evidence="2 3" key="1">
    <citation type="submission" date="2023-03" db="EMBL/GenBank/DDBJ databases">
        <title>Genome insight into feeding habits of ladybird beetles.</title>
        <authorList>
            <person name="Li H.-S."/>
            <person name="Huang Y.-H."/>
            <person name="Pang H."/>
        </authorList>
    </citation>
    <scope>NUCLEOTIDE SEQUENCE [LARGE SCALE GENOMIC DNA]</scope>
    <source>
        <strain evidence="2">SYSU_2023b</strain>
        <tissue evidence="2">Whole body</tissue>
    </source>
</reference>
<evidence type="ECO:0000256" key="1">
    <source>
        <dbReference type="SAM" id="SignalP"/>
    </source>
</evidence>
<evidence type="ECO:0000313" key="2">
    <source>
        <dbReference type="EMBL" id="KAK9874935.1"/>
    </source>
</evidence>
<comment type="caution">
    <text evidence="2">The sequence shown here is derived from an EMBL/GenBank/DDBJ whole genome shotgun (WGS) entry which is preliminary data.</text>
</comment>
<evidence type="ECO:0000313" key="3">
    <source>
        <dbReference type="Proteomes" id="UP001431783"/>
    </source>
</evidence>
<organism evidence="2 3">
    <name type="scientific">Henosepilachna vigintioctopunctata</name>
    <dbReference type="NCBI Taxonomy" id="420089"/>
    <lineage>
        <taxon>Eukaryota</taxon>
        <taxon>Metazoa</taxon>
        <taxon>Ecdysozoa</taxon>
        <taxon>Arthropoda</taxon>
        <taxon>Hexapoda</taxon>
        <taxon>Insecta</taxon>
        <taxon>Pterygota</taxon>
        <taxon>Neoptera</taxon>
        <taxon>Endopterygota</taxon>
        <taxon>Coleoptera</taxon>
        <taxon>Polyphaga</taxon>
        <taxon>Cucujiformia</taxon>
        <taxon>Coccinelloidea</taxon>
        <taxon>Coccinellidae</taxon>
        <taxon>Epilachninae</taxon>
        <taxon>Epilachnini</taxon>
        <taxon>Henosepilachna</taxon>
    </lineage>
</organism>
<dbReference type="EMBL" id="JARQZJ010000032">
    <property type="protein sequence ID" value="KAK9874935.1"/>
    <property type="molecule type" value="Genomic_DNA"/>
</dbReference>
<keyword evidence="3" id="KW-1185">Reference proteome</keyword>
<feature type="chain" id="PRO_5043799964" evidence="1">
    <location>
        <begin position="21"/>
        <end position="216"/>
    </location>
</feature>
<name>A0AAW1U213_9CUCU</name>